<dbReference type="Gene3D" id="3.40.640.10">
    <property type="entry name" value="Type I PLP-dependent aspartate aminotransferase-like (Major domain)"/>
    <property type="match status" value="1"/>
</dbReference>
<gene>
    <name evidence="9" type="ORF">BCV69DRAFT_280666</name>
</gene>
<keyword evidence="4 9" id="KW-0808">Transferase</keyword>
<dbReference type="AlphaFoldDB" id="A0A316UCX3"/>
<dbReference type="Pfam" id="PF00155">
    <property type="entry name" value="Aminotran_1_2"/>
    <property type="match status" value="1"/>
</dbReference>
<dbReference type="InterPro" id="IPR015421">
    <property type="entry name" value="PyrdxlP-dep_Trfase_major"/>
</dbReference>
<reference evidence="9 10" key="1">
    <citation type="journal article" date="2018" name="Mol. Biol. Evol.">
        <title>Broad Genomic Sampling Reveals a Smut Pathogenic Ancestry of the Fungal Clade Ustilaginomycotina.</title>
        <authorList>
            <person name="Kijpornyongpan T."/>
            <person name="Mondo S.J."/>
            <person name="Barry K."/>
            <person name="Sandor L."/>
            <person name="Lee J."/>
            <person name="Lipzen A."/>
            <person name="Pangilinan J."/>
            <person name="LaButti K."/>
            <person name="Hainaut M."/>
            <person name="Henrissat B."/>
            <person name="Grigoriev I.V."/>
            <person name="Spatafora J.W."/>
            <person name="Aime M.C."/>
        </authorList>
    </citation>
    <scope>NUCLEOTIDE SEQUENCE [LARGE SCALE GENOMIC DNA]</scope>
    <source>
        <strain evidence="9 10">MCA 4718</strain>
    </source>
</reference>
<dbReference type="GeneID" id="37013424"/>
<dbReference type="STRING" id="1684307.A0A316UCX3"/>
<evidence type="ECO:0000256" key="3">
    <source>
        <dbReference type="ARBA" id="ARBA00013220"/>
    </source>
</evidence>
<dbReference type="GO" id="GO:0046512">
    <property type="term" value="P:sphingosine biosynthetic process"/>
    <property type="evidence" value="ECO:0007669"/>
    <property type="project" value="TreeGrafter"/>
</dbReference>
<dbReference type="GO" id="GO:0004758">
    <property type="term" value="F:serine C-palmitoyltransferase activity"/>
    <property type="evidence" value="ECO:0007669"/>
    <property type="project" value="UniProtKB-EC"/>
</dbReference>
<name>A0A316UCX3_9BASI</name>
<dbReference type="GO" id="GO:0030170">
    <property type="term" value="F:pyridoxal phosphate binding"/>
    <property type="evidence" value="ECO:0007669"/>
    <property type="project" value="InterPro"/>
</dbReference>
<evidence type="ECO:0000259" key="8">
    <source>
        <dbReference type="Pfam" id="PF00155"/>
    </source>
</evidence>
<evidence type="ECO:0000313" key="9">
    <source>
        <dbReference type="EMBL" id="PWN23049.1"/>
    </source>
</evidence>
<organism evidence="9 10">
    <name type="scientific">Pseudomicrostroma glucosiphilum</name>
    <dbReference type="NCBI Taxonomy" id="1684307"/>
    <lineage>
        <taxon>Eukaryota</taxon>
        <taxon>Fungi</taxon>
        <taxon>Dikarya</taxon>
        <taxon>Basidiomycota</taxon>
        <taxon>Ustilaginomycotina</taxon>
        <taxon>Exobasidiomycetes</taxon>
        <taxon>Microstromatales</taxon>
        <taxon>Microstromatales incertae sedis</taxon>
        <taxon>Pseudomicrostroma</taxon>
    </lineage>
</organism>
<dbReference type="GO" id="GO:0046513">
    <property type="term" value="P:ceramide biosynthetic process"/>
    <property type="evidence" value="ECO:0007669"/>
    <property type="project" value="TreeGrafter"/>
</dbReference>
<feature type="region of interest" description="Disordered" evidence="7">
    <location>
        <begin position="671"/>
        <end position="703"/>
    </location>
</feature>
<feature type="compositionally biased region" description="Polar residues" evidence="7">
    <location>
        <begin position="1"/>
        <end position="25"/>
    </location>
</feature>
<feature type="compositionally biased region" description="Polar residues" evidence="7">
    <location>
        <begin position="113"/>
        <end position="130"/>
    </location>
</feature>
<evidence type="ECO:0000313" key="10">
    <source>
        <dbReference type="Proteomes" id="UP000245942"/>
    </source>
</evidence>
<dbReference type="RefSeq" id="XP_025350209.1">
    <property type="nucleotide sequence ID" value="XM_025491690.1"/>
</dbReference>
<dbReference type="InterPro" id="IPR001917">
    <property type="entry name" value="Aminotrans_II_pyridoxalP_BS"/>
</dbReference>
<sequence length="797" mass="86550">MPAQTRKSSAPRASTSSGDSSQTYTNGGGGPSSPVSMTTYLKKGLPTVGVSSSGVTAVEYDEDGNVPFSDIDPLQGRNGHHAATNANGNVNGHHWNRGSSVETDSSPDEADSQVPSLTTGSSASVDSLESVRSSYHQRNMLRHQVTAMNGQTDATSAVEKALAMAAAAQAQIATLPGNEGSSAPNSHDSSADGTSLLHSEFGYCASAAYRYTSQHPPGAPLPNPDEEEPSYWVVLTTYISYLILIVIGHLRDYVGKRVFPRAYSHLVETKGYAALNSDFDSFYTRRLKTRLDDCFSRPVTGVCGRTVLCLDRTSDDFNASFRLTGDKTRALNISAYNYLGFAQSHGGCADAVEESIRRYGVSSFGSRLGAGSLDLHAQAEKLVAKFVGMEEAIIISMGFATNSTTIPALAGPGTLIISDEYNHASIRFGARISGAHIRQYKHNDIKALEKLLRECISQGVPRTHRPWKKILLIVEGLYSMEGTFVNLPEVMRLKEKYKFYLYVDEAHSIGAIGPRGRGVCDYFGIDPRRIDILMGTFTKSFGAAGGYISGSKQLIDRIRLSNHANVYGETLSPPVLTQIIGSMASIMGAGNDPQEKALLPGWLNLPPRLLDGSEGKERLRRLAFNARYLSSGLRKLGFIIYGHRDSPIVPLLIFQPAKMPLFSRMMLDRSRSLPPSQRPFIVEERDDSSEDGEDSSKLPMGMDDPADLSLIDRPARPPIVVVVVAYPATPLISSRVRFCVSASHTKKDMDDVLRACDEVGSLLSMKYGSGGAGGRWDVEQVIERCEELVKWDGHTPI</sequence>
<feature type="domain" description="Aminotransferase class I/classII large" evidence="8">
    <location>
        <begin position="331"/>
        <end position="669"/>
    </location>
</feature>
<evidence type="ECO:0000256" key="6">
    <source>
        <dbReference type="ARBA" id="ARBA00048528"/>
    </source>
</evidence>
<dbReference type="GO" id="GO:0017059">
    <property type="term" value="C:serine palmitoyltransferase complex"/>
    <property type="evidence" value="ECO:0007669"/>
    <property type="project" value="TreeGrafter"/>
</dbReference>
<evidence type="ECO:0000256" key="7">
    <source>
        <dbReference type="SAM" id="MobiDB-lite"/>
    </source>
</evidence>
<evidence type="ECO:0000256" key="5">
    <source>
        <dbReference type="ARBA" id="ARBA00022898"/>
    </source>
</evidence>
<proteinExistence type="inferred from homology"/>
<protein>
    <recommendedName>
        <fullName evidence="3">serine C-palmitoyltransferase</fullName>
        <ecNumber evidence="3">2.3.1.50</ecNumber>
    </recommendedName>
</protein>
<comment type="catalytic activity">
    <reaction evidence="6">
        <text>L-serine + hexadecanoyl-CoA + H(+) = 3-oxosphinganine + CO2 + CoA</text>
        <dbReference type="Rhea" id="RHEA:14761"/>
        <dbReference type="ChEBI" id="CHEBI:15378"/>
        <dbReference type="ChEBI" id="CHEBI:16526"/>
        <dbReference type="ChEBI" id="CHEBI:33384"/>
        <dbReference type="ChEBI" id="CHEBI:57287"/>
        <dbReference type="ChEBI" id="CHEBI:57379"/>
        <dbReference type="ChEBI" id="CHEBI:58299"/>
        <dbReference type="EC" id="2.3.1.50"/>
    </reaction>
</comment>
<keyword evidence="10" id="KW-1185">Reference proteome</keyword>
<dbReference type="InterPro" id="IPR050087">
    <property type="entry name" value="AON_synthase_class-II"/>
</dbReference>
<dbReference type="CDD" id="cd06454">
    <property type="entry name" value="KBL_like"/>
    <property type="match status" value="1"/>
</dbReference>
<dbReference type="EC" id="2.3.1.50" evidence="3"/>
<feature type="region of interest" description="Disordered" evidence="7">
    <location>
        <begin position="1"/>
        <end position="38"/>
    </location>
</feature>
<feature type="compositionally biased region" description="Low complexity" evidence="7">
    <location>
        <begin position="81"/>
        <end position="93"/>
    </location>
</feature>
<dbReference type="InterPro" id="IPR015424">
    <property type="entry name" value="PyrdxlP-dep_Trfase"/>
</dbReference>
<comment type="cofactor">
    <cofactor evidence="1">
        <name>pyridoxal 5'-phosphate</name>
        <dbReference type="ChEBI" id="CHEBI:597326"/>
    </cofactor>
</comment>
<dbReference type="PROSITE" id="PS00599">
    <property type="entry name" value="AA_TRANSFER_CLASS_2"/>
    <property type="match status" value="1"/>
</dbReference>
<dbReference type="SUPFAM" id="SSF53383">
    <property type="entry name" value="PLP-dependent transferases"/>
    <property type="match status" value="2"/>
</dbReference>
<comment type="similarity">
    <text evidence="2">Belongs to the class-II pyridoxal-phosphate-dependent aminotransferase family.</text>
</comment>
<dbReference type="Gene3D" id="3.90.1150.10">
    <property type="entry name" value="Aspartate Aminotransferase, domain 1"/>
    <property type="match status" value="2"/>
</dbReference>
<feature type="region of interest" description="Disordered" evidence="7">
    <location>
        <begin position="64"/>
        <end position="130"/>
    </location>
</feature>
<dbReference type="InterPro" id="IPR004839">
    <property type="entry name" value="Aminotransferase_I/II_large"/>
</dbReference>
<dbReference type="OrthoDB" id="65434at2759"/>
<dbReference type="Proteomes" id="UP000245942">
    <property type="component" value="Unassembled WGS sequence"/>
</dbReference>
<feature type="compositionally biased region" description="Acidic residues" evidence="7">
    <location>
        <begin position="684"/>
        <end position="693"/>
    </location>
</feature>
<accession>A0A316UCX3</accession>
<evidence type="ECO:0000256" key="2">
    <source>
        <dbReference type="ARBA" id="ARBA00008392"/>
    </source>
</evidence>
<keyword evidence="5" id="KW-0663">Pyridoxal phosphate</keyword>
<evidence type="ECO:0000256" key="1">
    <source>
        <dbReference type="ARBA" id="ARBA00001933"/>
    </source>
</evidence>
<dbReference type="PANTHER" id="PTHR13693:SF3">
    <property type="entry name" value="LD36009P"/>
    <property type="match status" value="1"/>
</dbReference>
<dbReference type="InterPro" id="IPR015422">
    <property type="entry name" value="PyrdxlP-dep_Trfase_small"/>
</dbReference>
<dbReference type="GO" id="GO:0016020">
    <property type="term" value="C:membrane"/>
    <property type="evidence" value="ECO:0007669"/>
    <property type="project" value="GOC"/>
</dbReference>
<evidence type="ECO:0000256" key="4">
    <source>
        <dbReference type="ARBA" id="ARBA00022679"/>
    </source>
</evidence>
<dbReference type="PANTHER" id="PTHR13693">
    <property type="entry name" value="CLASS II AMINOTRANSFERASE/8-AMINO-7-OXONONANOATE SYNTHASE"/>
    <property type="match status" value="1"/>
</dbReference>
<dbReference type="EMBL" id="KZ819322">
    <property type="protein sequence ID" value="PWN23049.1"/>
    <property type="molecule type" value="Genomic_DNA"/>
</dbReference>